<name>A0A5B6X2S5_9ROSI</name>
<feature type="transmembrane region" description="Helical" evidence="1">
    <location>
        <begin position="39"/>
        <end position="56"/>
    </location>
</feature>
<comment type="caution">
    <text evidence="2">The sequence shown here is derived from an EMBL/GenBank/DDBJ whole genome shotgun (WGS) entry which is preliminary data.</text>
</comment>
<feature type="transmembrane region" description="Helical" evidence="1">
    <location>
        <begin position="107"/>
        <end position="129"/>
    </location>
</feature>
<protein>
    <submittedName>
        <fullName evidence="2">WAT1-related protein isoform X2</fullName>
    </submittedName>
</protein>
<evidence type="ECO:0000313" key="3">
    <source>
        <dbReference type="Proteomes" id="UP000325315"/>
    </source>
</evidence>
<sequence>MLITSNNWLIGGLFIATASFSLSAKSLVSSEKLPIRDNVGFLLLPLWVHSICIRYFDFKRDPNAWTLSLDIKLISVVYSVSKLQLPMLAFSFWQIEAFVQAWCIWRKGLVFVATLLLPSLGSFSLGMMVKKE</sequence>
<keyword evidence="1" id="KW-0812">Transmembrane</keyword>
<dbReference type="Proteomes" id="UP000325315">
    <property type="component" value="Unassembled WGS sequence"/>
</dbReference>
<accession>A0A5B6X2S5</accession>
<dbReference type="AlphaFoldDB" id="A0A5B6X2S5"/>
<keyword evidence="1" id="KW-1133">Transmembrane helix</keyword>
<keyword evidence="1" id="KW-0472">Membrane</keyword>
<dbReference type="EMBL" id="SMMG02000001">
    <property type="protein sequence ID" value="KAA3488519.1"/>
    <property type="molecule type" value="Genomic_DNA"/>
</dbReference>
<organism evidence="2 3">
    <name type="scientific">Gossypium australe</name>
    <dbReference type="NCBI Taxonomy" id="47621"/>
    <lineage>
        <taxon>Eukaryota</taxon>
        <taxon>Viridiplantae</taxon>
        <taxon>Streptophyta</taxon>
        <taxon>Embryophyta</taxon>
        <taxon>Tracheophyta</taxon>
        <taxon>Spermatophyta</taxon>
        <taxon>Magnoliopsida</taxon>
        <taxon>eudicotyledons</taxon>
        <taxon>Gunneridae</taxon>
        <taxon>Pentapetalae</taxon>
        <taxon>rosids</taxon>
        <taxon>malvids</taxon>
        <taxon>Malvales</taxon>
        <taxon>Malvaceae</taxon>
        <taxon>Malvoideae</taxon>
        <taxon>Gossypium</taxon>
    </lineage>
</organism>
<keyword evidence="3" id="KW-1185">Reference proteome</keyword>
<dbReference type="OrthoDB" id="1000416at2759"/>
<reference evidence="3" key="1">
    <citation type="journal article" date="2019" name="Plant Biotechnol. J.">
        <title>Genome sequencing of the Australian wild diploid species Gossypium australe highlights disease resistance and delayed gland morphogenesis.</title>
        <authorList>
            <person name="Cai Y."/>
            <person name="Cai X."/>
            <person name="Wang Q."/>
            <person name="Wang P."/>
            <person name="Zhang Y."/>
            <person name="Cai C."/>
            <person name="Xu Y."/>
            <person name="Wang K."/>
            <person name="Zhou Z."/>
            <person name="Wang C."/>
            <person name="Geng S."/>
            <person name="Li B."/>
            <person name="Dong Q."/>
            <person name="Hou Y."/>
            <person name="Wang H."/>
            <person name="Ai P."/>
            <person name="Liu Z."/>
            <person name="Yi F."/>
            <person name="Sun M."/>
            <person name="An G."/>
            <person name="Cheng J."/>
            <person name="Zhang Y."/>
            <person name="Shi Q."/>
            <person name="Xie Y."/>
            <person name="Shi X."/>
            <person name="Chang Y."/>
            <person name="Huang F."/>
            <person name="Chen Y."/>
            <person name="Hong S."/>
            <person name="Mi L."/>
            <person name="Sun Q."/>
            <person name="Zhang L."/>
            <person name="Zhou B."/>
            <person name="Peng R."/>
            <person name="Zhang X."/>
            <person name="Liu F."/>
        </authorList>
    </citation>
    <scope>NUCLEOTIDE SEQUENCE [LARGE SCALE GENOMIC DNA]</scope>
    <source>
        <strain evidence="3">cv. PA1801</strain>
    </source>
</reference>
<proteinExistence type="predicted"/>
<evidence type="ECO:0000256" key="1">
    <source>
        <dbReference type="SAM" id="Phobius"/>
    </source>
</evidence>
<gene>
    <name evidence="2" type="ORF">EPI10_032267</name>
</gene>
<evidence type="ECO:0000313" key="2">
    <source>
        <dbReference type="EMBL" id="KAA3488519.1"/>
    </source>
</evidence>